<reference evidence="1" key="1">
    <citation type="journal article" date="2014" name="Nat. Genet.">
        <title>The genome of the stress-tolerant wild tomato species Solanum pennellii.</title>
        <authorList>
            <person name="Bolger A."/>
            <person name="Scossa F."/>
            <person name="Bolger M.E."/>
            <person name="Lanz C."/>
            <person name="Maumus F."/>
            <person name="Tohge T."/>
            <person name="Quesneville H."/>
            <person name="Alseekh S."/>
            <person name="Sorensen I."/>
            <person name="Lichtenstein G."/>
            <person name="Fich E.A."/>
            <person name="Conte M."/>
            <person name="Keller H."/>
            <person name="Schneeberger K."/>
            <person name="Schwacke R."/>
            <person name="Ofner I."/>
            <person name="Vrebalov J."/>
            <person name="Xu Y."/>
            <person name="Osorio S."/>
            <person name="Aflitos S.A."/>
            <person name="Schijlen E."/>
            <person name="Jimenez-Gomez J.M."/>
            <person name="Ryngajllo M."/>
            <person name="Kimura S."/>
            <person name="Kumar R."/>
            <person name="Koenig D."/>
            <person name="Headland L.R."/>
            <person name="Maloof J.N."/>
            <person name="Sinha N."/>
            <person name="van Ham R.C."/>
            <person name="Lankhorst R.K."/>
            <person name="Mao L."/>
            <person name="Vogel A."/>
            <person name="Arsova B."/>
            <person name="Panstruga R."/>
            <person name="Fei Z."/>
            <person name="Rose J.K."/>
            <person name="Zamir D."/>
            <person name="Carrari F."/>
            <person name="Giovannoni J.J."/>
            <person name="Weigel D."/>
            <person name="Usadel B."/>
            <person name="Fernie A.R."/>
        </authorList>
    </citation>
    <scope>NUCLEOTIDE SEQUENCE [LARGE SCALE GENOMIC DNA]</scope>
    <source>
        <strain evidence="1">cv. LA0716</strain>
    </source>
</reference>
<reference evidence="2" key="2">
    <citation type="submission" date="2025-08" db="UniProtKB">
        <authorList>
            <consortium name="RefSeq"/>
        </authorList>
    </citation>
    <scope>IDENTIFICATION</scope>
</reference>
<name>A0ABM1V9F9_SOLPN</name>
<dbReference type="PANTHER" id="PTHR48475">
    <property type="entry name" value="RIBONUCLEASE H"/>
    <property type="match status" value="1"/>
</dbReference>
<dbReference type="PANTHER" id="PTHR48475:SF1">
    <property type="entry name" value="RNASE H TYPE-1 DOMAIN-CONTAINING PROTEIN"/>
    <property type="match status" value="1"/>
</dbReference>
<gene>
    <name evidence="2" type="primary">LOC114076877</name>
</gene>
<sequence length="138" mass="16113">MIQHPDTDYIDSLDIEIKEQPVHCSHVENELDGLPWYFDIKKYLETKNYPDDVTSNQKKLIHRMSLNFFLSGEVLYRRTPDLDLLRCIDVIEAAKLIEQIHAGVCDEMQTELHLCTQALFERSPKVISELGSPIRKDR</sequence>
<evidence type="ECO:0000313" key="1">
    <source>
        <dbReference type="Proteomes" id="UP000694930"/>
    </source>
</evidence>
<dbReference type="GeneID" id="114076877"/>
<dbReference type="RefSeq" id="XP_027772377.1">
    <property type="nucleotide sequence ID" value="XM_027916576.1"/>
</dbReference>
<protein>
    <submittedName>
        <fullName evidence="2">Uncharacterized protein LOC114076877</fullName>
    </submittedName>
</protein>
<evidence type="ECO:0000313" key="2">
    <source>
        <dbReference type="RefSeq" id="XP_027772377.1"/>
    </source>
</evidence>
<accession>A0ABM1V9F9</accession>
<keyword evidence="1" id="KW-1185">Reference proteome</keyword>
<dbReference type="Proteomes" id="UP000694930">
    <property type="component" value="Chromosome 4"/>
</dbReference>
<organism evidence="1 2">
    <name type="scientific">Solanum pennellii</name>
    <name type="common">Tomato</name>
    <name type="synonym">Lycopersicon pennellii</name>
    <dbReference type="NCBI Taxonomy" id="28526"/>
    <lineage>
        <taxon>Eukaryota</taxon>
        <taxon>Viridiplantae</taxon>
        <taxon>Streptophyta</taxon>
        <taxon>Embryophyta</taxon>
        <taxon>Tracheophyta</taxon>
        <taxon>Spermatophyta</taxon>
        <taxon>Magnoliopsida</taxon>
        <taxon>eudicotyledons</taxon>
        <taxon>Gunneridae</taxon>
        <taxon>Pentapetalae</taxon>
        <taxon>asterids</taxon>
        <taxon>lamiids</taxon>
        <taxon>Solanales</taxon>
        <taxon>Solanaceae</taxon>
        <taxon>Solanoideae</taxon>
        <taxon>Solaneae</taxon>
        <taxon>Solanum</taxon>
        <taxon>Solanum subgen. Lycopersicon</taxon>
    </lineage>
</organism>
<proteinExistence type="predicted"/>